<reference evidence="1" key="2">
    <citation type="submission" date="2021-04" db="EMBL/GenBank/DDBJ databases">
        <authorList>
            <person name="Gilroy R."/>
        </authorList>
    </citation>
    <scope>NUCLEOTIDE SEQUENCE</scope>
    <source>
        <strain evidence="1">14975</strain>
    </source>
</reference>
<sequence length="151" mass="16492">MSTIYEMITAGMKKAMLAKDTVALGALRGLKSALQNAQVARGNVHDELPENEAQNVVRKQMKQREDAIAMYEKAARPELAEKERAEIAVLASFLPQEMSEAEVLPILEAVLAELGATSKKDMGRVMKEMQARTEGRAPGKLLSALVAKRLS</sequence>
<dbReference type="InterPro" id="IPR003789">
    <property type="entry name" value="Asn/Gln_tRNA_amidoTrase-B-like"/>
</dbReference>
<dbReference type="Pfam" id="PF09424">
    <property type="entry name" value="YqeY"/>
    <property type="match status" value="1"/>
</dbReference>
<accession>A0A9D1VBK1</accession>
<evidence type="ECO:0000313" key="2">
    <source>
        <dbReference type="Proteomes" id="UP000823964"/>
    </source>
</evidence>
<dbReference type="InterPro" id="IPR042184">
    <property type="entry name" value="YqeY/Aim41_N"/>
</dbReference>
<dbReference type="PANTHER" id="PTHR28055">
    <property type="entry name" value="ALTERED INHERITANCE OF MITOCHONDRIA PROTEIN 41, MITOCHONDRIAL"/>
    <property type="match status" value="1"/>
</dbReference>
<dbReference type="Gene3D" id="1.10.10.410">
    <property type="match status" value="1"/>
</dbReference>
<dbReference type="InterPro" id="IPR019004">
    <property type="entry name" value="YqeY/Aim41"/>
</dbReference>
<dbReference type="Gene3D" id="1.10.1510.10">
    <property type="entry name" value="Uncharacterised protein YqeY/AIM41 PF09424, N-terminal domain"/>
    <property type="match status" value="1"/>
</dbReference>
<gene>
    <name evidence="1" type="ORF">H9862_06135</name>
</gene>
<dbReference type="AlphaFoldDB" id="A0A9D1VBK1"/>
<name>A0A9D1VBK1_9BACT</name>
<reference evidence="1" key="1">
    <citation type="journal article" date="2021" name="PeerJ">
        <title>Extensive microbial diversity within the chicken gut microbiome revealed by metagenomics and culture.</title>
        <authorList>
            <person name="Gilroy R."/>
            <person name="Ravi A."/>
            <person name="Getino M."/>
            <person name="Pursley I."/>
            <person name="Horton D.L."/>
            <person name="Alikhan N.F."/>
            <person name="Baker D."/>
            <person name="Gharbi K."/>
            <person name="Hall N."/>
            <person name="Watson M."/>
            <person name="Adriaenssens E.M."/>
            <person name="Foster-Nyarko E."/>
            <person name="Jarju S."/>
            <person name="Secka A."/>
            <person name="Antonio M."/>
            <person name="Oren A."/>
            <person name="Chaudhuri R.R."/>
            <person name="La Ragione R."/>
            <person name="Hildebrand F."/>
            <person name="Pallen M.J."/>
        </authorList>
    </citation>
    <scope>NUCLEOTIDE SEQUENCE</scope>
    <source>
        <strain evidence="1">14975</strain>
    </source>
</reference>
<evidence type="ECO:0000313" key="1">
    <source>
        <dbReference type="EMBL" id="HIX20163.1"/>
    </source>
</evidence>
<protein>
    <submittedName>
        <fullName evidence="1">GatB/YqeY domain-containing protein</fullName>
    </submittedName>
</protein>
<organism evidence="1 2">
    <name type="scientific">Candidatus Akkermansia intestinigallinarum</name>
    <dbReference type="NCBI Taxonomy" id="2838431"/>
    <lineage>
        <taxon>Bacteria</taxon>
        <taxon>Pseudomonadati</taxon>
        <taxon>Verrucomicrobiota</taxon>
        <taxon>Verrucomicrobiia</taxon>
        <taxon>Verrucomicrobiales</taxon>
        <taxon>Akkermansiaceae</taxon>
        <taxon>Akkermansia</taxon>
    </lineage>
</organism>
<dbReference type="SUPFAM" id="SSF89095">
    <property type="entry name" value="GatB/YqeY motif"/>
    <property type="match status" value="1"/>
</dbReference>
<dbReference type="PANTHER" id="PTHR28055:SF1">
    <property type="entry name" value="ALTERED INHERITANCE OF MITOCHONDRIA PROTEIN 41, MITOCHONDRIAL"/>
    <property type="match status" value="1"/>
</dbReference>
<dbReference type="InterPro" id="IPR023168">
    <property type="entry name" value="GatB_Yqey_C_2"/>
</dbReference>
<proteinExistence type="predicted"/>
<dbReference type="Proteomes" id="UP000823964">
    <property type="component" value="Unassembled WGS sequence"/>
</dbReference>
<comment type="caution">
    <text evidence="1">The sequence shown here is derived from an EMBL/GenBank/DDBJ whole genome shotgun (WGS) entry which is preliminary data.</text>
</comment>
<dbReference type="EMBL" id="DXFQ01000109">
    <property type="protein sequence ID" value="HIX20163.1"/>
    <property type="molecule type" value="Genomic_DNA"/>
</dbReference>
<dbReference type="GO" id="GO:0016884">
    <property type="term" value="F:carbon-nitrogen ligase activity, with glutamine as amido-N-donor"/>
    <property type="evidence" value="ECO:0007669"/>
    <property type="project" value="InterPro"/>
</dbReference>